<dbReference type="PANTHER" id="PTHR43798">
    <property type="entry name" value="MONOACYLGLYCEROL LIPASE"/>
    <property type="match status" value="1"/>
</dbReference>
<dbReference type="EMBL" id="VGLS01000933">
    <property type="protein sequence ID" value="MBM3226500.1"/>
    <property type="molecule type" value="Genomic_DNA"/>
</dbReference>
<evidence type="ECO:0000259" key="2">
    <source>
        <dbReference type="Pfam" id="PF00561"/>
    </source>
</evidence>
<dbReference type="InterPro" id="IPR029058">
    <property type="entry name" value="AB_hydrolase_fold"/>
</dbReference>
<dbReference type="AlphaFoldDB" id="A0A938B6H7"/>
<dbReference type="PRINTS" id="PR00111">
    <property type="entry name" value="ABHYDROLASE"/>
</dbReference>
<gene>
    <name evidence="3" type="ORF">FJZ47_22270</name>
</gene>
<dbReference type="InterPro" id="IPR000073">
    <property type="entry name" value="AB_hydrolase_1"/>
</dbReference>
<organism evidence="3 4">
    <name type="scientific">Tectimicrobiota bacterium</name>
    <dbReference type="NCBI Taxonomy" id="2528274"/>
    <lineage>
        <taxon>Bacteria</taxon>
        <taxon>Pseudomonadati</taxon>
        <taxon>Nitrospinota/Tectimicrobiota group</taxon>
        <taxon>Candidatus Tectimicrobiota</taxon>
    </lineage>
</organism>
<accession>A0A938B6H7</accession>
<evidence type="ECO:0000256" key="1">
    <source>
        <dbReference type="ARBA" id="ARBA00022801"/>
    </source>
</evidence>
<keyword evidence="1 3" id="KW-0378">Hydrolase</keyword>
<dbReference type="PANTHER" id="PTHR43798:SF31">
    <property type="entry name" value="AB HYDROLASE SUPERFAMILY PROTEIN YCLE"/>
    <property type="match status" value="1"/>
</dbReference>
<dbReference type="Pfam" id="PF00561">
    <property type="entry name" value="Abhydrolase_1"/>
    <property type="match status" value="1"/>
</dbReference>
<feature type="domain" description="AB hydrolase-1" evidence="2">
    <location>
        <begin position="26"/>
        <end position="160"/>
    </location>
</feature>
<dbReference type="Gene3D" id="3.40.50.1820">
    <property type="entry name" value="alpha/beta hydrolase"/>
    <property type="match status" value="1"/>
</dbReference>
<dbReference type="Proteomes" id="UP000712673">
    <property type="component" value="Unassembled WGS sequence"/>
</dbReference>
<dbReference type="InterPro" id="IPR050266">
    <property type="entry name" value="AB_hydrolase_sf"/>
</dbReference>
<evidence type="ECO:0000313" key="3">
    <source>
        <dbReference type="EMBL" id="MBM3226500.1"/>
    </source>
</evidence>
<dbReference type="GO" id="GO:0016020">
    <property type="term" value="C:membrane"/>
    <property type="evidence" value="ECO:0007669"/>
    <property type="project" value="TreeGrafter"/>
</dbReference>
<name>A0A938B6H7_UNCTE</name>
<evidence type="ECO:0000313" key="4">
    <source>
        <dbReference type="Proteomes" id="UP000712673"/>
    </source>
</evidence>
<sequence length="273" mass="29820">MQSHTVIGGGGIRLHVDEAGNPHGRPIVFIHGFSQCRLAWSRQMVSDLSRDFRLIAMDLRGHGLSEKPPEVYGDMRLWAEDVHAVLHTLGLQQPVLCGWSYGGVVICDYLSVYGEDAIAGLHLIGAITSLESETAMAVVSPAFFALVPGFFSTDVEESLSALQAFLRLCTQGEFTPAEHYAWLGYNASVPPYVRQGLLSRVAVHHPLLPCLRKPVLITHGDADAIILRGAAEQHAAAIPQAQTSFCPHVGHAPFWEDAPRFNRELRAFIASLP</sequence>
<proteinExistence type="predicted"/>
<protein>
    <submittedName>
        <fullName evidence="3">Alpha/beta hydrolase</fullName>
    </submittedName>
</protein>
<reference evidence="3" key="1">
    <citation type="submission" date="2019-03" db="EMBL/GenBank/DDBJ databases">
        <title>Lake Tanganyika Metagenome-Assembled Genomes (MAGs).</title>
        <authorList>
            <person name="Tran P."/>
        </authorList>
    </citation>
    <scope>NUCLEOTIDE SEQUENCE</scope>
    <source>
        <strain evidence="3">K_DeepCast_65m_m2_066</strain>
    </source>
</reference>
<comment type="caution">
    <text evidence="3">The sequence shown here is derived from an EMBL/GenBank/DDBJ whole genome shotgun (WGS) entry which is preliminary data.</text>
</comment>
<dbReference type="SUPFAM" id="SSF53474">
    <property type="entry name" value="alpha/beta-Hydrolases"/>
    <property type="match status" value="1"/>
</dbReference>
<dbReference type="GO" id="GO:0016787">
    <property type="term" value="F:hydrolase activity"/>
    <property type="evidence" value="ECO:0007669"/>
    <property type="project" value="UniProtKB-KW"/>
</dbReference>